<sequence>MASARSRQAEQDCWDYWQETQPQQQRGELAKGSKENKPAGEPAVAKGMQEMPKAAREPRLLCPLDVKLASKKFSADYVSGSQPDGRHPGTLLDSAVRQVKANGSWDSIWYLGYEGPLRVQRVNGNIVAIDNWKLYVLQRAAAIRLPARSQCLAYFMDEGPSPQDLLMNCTVADTITVDSPSGVTENQPRQDVFWNWRAARPIVWNP</sequence>
<name>A0AA36IX07_9DINO</name>
<accession>A0AA36IX07</accession>
<reference evidence="2" key="1">
    <citation type="submission" date="2023-08" db="EMBL/GenBank/DDBJ databases">
        <authorList>
            <person name="Chen Y."/>
            <person name="Shah S."/>
            <person name="Dougan E. K."/>
            <person name="Thang M."/>
            <person name="Chan C."/>
        </authorList>
    </citation>
    <scope>NUCLEOTIDE SEQUENCE</scope>
</reference>
<proteinExistence type="predicted"/>
<organism evidence="2 3">
    <name type="scientific">Effrenium voratum</name>
    <dbReference type="NCBI Taxonomy" id="2562239"/>
    <lineage>
        <taxon>Eukaryota</taxon>
        <taxon>Sar</taxon>
        <taxon>Alveolata</taxon>
        <taxon>Dinophyceae</taxon>
        <taxon>Suessiales</taxon>
        <taxon>Symbiodiniaceae</taxon>
        <taxon>Effrenium</taxon>
    </lineage>
</organism>
<dbReference type="AlphaFoldDB" id="A0AA36IX07"/>
<dbReference type="Proteomes" id="UP001178507">
    <property type="component" value="Unassembled WGS sequence"/>
</dbReference>
<evidence type="ECO:0000313" key="3">
    <source>
        <dbReference type="Proteomes" id="UP001178507"/>
    </source>
</evidence>
<feature type="compositionally biased region" description="Basic and acidic residues" evidence="1">
    <location>
        <begin position="28"/>
        <end position="38"/>
    </location>
</feature>
<gene>
    <name evidence="2" type="ORF">EVOR1521_LOCUS19079</name>
</gene>
<evidence type="ECO:0000256" key="1">
    <source>
        <dbReference type="SAM" id="MobiDB-lite"/>
    </source>
</evidence>
<keyword evidence="3" id="KW-1185">Reference proteome</keyword>
<feature type="region of interest" description="Disordered" evidence="1">
    <location>
        <begin position="1"/>
        <end position="52"/>
    </location>
</feature>
<protein>
    <submittedName>
        <fullName evidence="2">Uncharacterized protein</fullName>
    </submittedName>
</protein>
<dbReference type="EMBL" id="CAUJNA010002835">
    <property type="protein sequence ID" value="CAJ1394425.1"/>
    <property type="molecule type" value="Genomic_DNA"/>
</dbReference>
<comment type="caution">
    <text evidence="2">The sequence shown here is derived from an EMBL/GenBank/DDBJ whole genome shotgun (WGS) entry which is preliminary data.</text>
</comment>
<evidence type="ECO:0000313" key="2">
    <source>
        <dbReference type="EMBL" id="CAJ1394425.1"/>
    </source>
</evidence>